<evidence type="ECO:0000313" key="2">
    <source>
        <dbReference type="EMBL" id="MBW97357.1"/>
    </source>
</evidence>
<feature type="region of interest" description="Disordered" evidence="1">
    <location>
        <begin position="1"/>
        <end position="22"/>
    </location>
</feature>
<accession>A0A2P2JV62</accession>
<protein>
    <submittedName>
        <fullName evidence="2">Uncharacterized protein</fullName>
    </submittedName>
</protein>
<reference evidence="2" key="1">
    <citation type="submission" date="2018-02" db="EMBL/GenBank/DDBJ databases">
        <title>Rhizophora mucronata_Transcriptome.</title>
        <authorList>
            <person name="Meera S.P."/>
            <person name="Sreeshan A."/>
            <person name="Augustine A."/>
        </authorList>
    </citation>
    <scope>NUCLEOTIDE SEQUENCE</scope>
    <source>
        <tissue evidence="2">Leaf</tissue>
    </source>
</reference>
<name>A0A2P2JV62_RHIMU</name>
<dbReference type="EMBL" id="GGEC01016874">
    <property type="protein sequence ID" value="MBW97357.1"/>
    <property type="molecule type" value="Transcribed_RNA"/>
</dbReference>
<proteinExistence type="predicted"/>
<evidence type="ECO:0000256" key="1">
    <source>
        <dbReference type="SAM" id="MobiDB-lite"/>
    </source>
</evidence>
<sequence length="22" mass="2343">MSVARPRSGTAPLSMKRKKGSP</sequence>
<organism evidence="2">
    <name type="scientific">Rhizophora mucronata</name>
    <name type="common">Asiatic mangrove</name>
    <dbReference type="NCBI Taxonomy" id="61149"/>
    <lineage>
        <taxon>Eukaryota</taxon>
        <taxon>Viridiplantae</taxon>
        <taxon>Streptophyta</taxon>
        <taxon>Embryophyta</taxon>
        <taxon>Tracheophyta</taxon>
        <taxon>Spermatophyta</taxon>
        <taxon>Magnoliopsida</taxon>
        <taxon>eudicotyledons</taxon>
        <taxon>Gunneridae</taxon>
        <taxon>Pentapetalae</taxon>
        <taxon>rosids</taxon>
        <taxon>fabids</taxon>
        <taxon>Malpighiales</taxon>
        <taxon>Rhizophoraceae</taxon>
        <taxon>Rhizophora</taxon>
    </lineage>
</organism>
<dbReference type="AlphaFoldDB" id="A0A2P2JV62"/>